<evidence type="ECO:0000313" key="4">
    <source>
        <dbReference type="Proteomes" id="UP000198650"/>
    </source>
</evidence>
<dbReference type="InterPro" id="IPR036785">
    <property type="entry name" value="YkyA-like_sf"/>
</dbReference>
<accession>A0A1I0TM85</accession>
<dbReference type="PROSITE" id="PS51257">
    <property type="entry name" value="PROKAR_LIPOPROTEIN"/>
    <property type="match status" value="1"/>
</dbReference>
<dbReference type="EMBL" id="FOJS01000034">
    <property type="protein sequence ID" value="SFA52096.1"/>
    <property type="molecule type" value="Genomic_DNA"/>
</dbReference>
<keyword evidence="1" id="KW-0175">Coiled coil</keyword>
<protein>
    <submittedName>
        <fullName evidence="3">Putative cell-wall binding lipoprotein</fullName>
    </submittedName>
</protein>
<keyword evidence="4" id="KW-1185">Reference proteome</keyword>
<feature type="coiled-coil region" evidence="1">
    <location>
        <begin position="37"/>
        <end position="114"/>
    </location>
</feature>
<dbReference type="Pfam" id="PF10368">
    <property type="entry name" value="YkyA"/>
    <property type="match status" value="1"/>
</dbReference>
<evidence type="ECO:0000313" key="3">
    <source>
        <dbReference type="EMBL" id="SFA52096.1"/>
    </source>
</evidence>
<keyword evidence="2" id="KW-0732">Signal</keyword>
<evidence type="ECO:0000256" key="2">
    <source>
        <dbReference type="SAM" id="SignalP"/>
    </source>
</evidence>
<feature type="signal peptide" evidence="2">
    <location>
        <begin position="1"/>
        <end position="25"/>
    </location>
</feature>
<sequence length="212" mass="25324">MFKAMQRCIWMMAVLLLLGSCDKLAAEQDVLSAFQKIATYENEAVEQQKKLNELEQKQNKLYDRIMSYGMKQFAKVEQLSKESLELVEERDKHVEKEYKAIQSANREINAVKKKVSQLHDGDIRRQAILLIDIEKKRYETYGDLYLHYKEMLSLEKDLYILLQNKHATPEQLQRQIDRVNEQYKELIGANEQFNEDTEKYNKAKKRLYHIWK</sequence>
<dbReference type="SUPFAM" id="SSF140423">
    <property type="entry name" value="MW0975(SA0943)-like"/>
    <property type="match status" value="1"/>
</dbReference>
<dbReference type="Gene3D" id="1.20.120.570">
    <property type="entry name" value="YkyA-like"/>
    <property type="match status" value="1"/>
</dbReference>
<dbReference type="InterPro" id="IPR019454">
    <property type="entry name" value="Lipoprot_YkyA-like"/>
</dbReference>
<dbReference type="STRING" id="186116.SAMN05192569_103416"/>
<name>A0A1I0TM85_9BACL</name>
<feature type="chain" id="PRO_5011640792" evidence="2">
    <location>
        <begin position="26"/>
        <end position="212"/>
    </location>
</feature>
<dbReference type="AlphaFoldDB" id="A0A1I0TM85"/>
<proteinExistence type="predicted"/>
<organism evidence="3 4">
    <name type="scientific">Parageobacillus thermantarcticus</name>
    <dbReference type="NCBI Taxonomy" id="186116"/>
    <lineage>
        <taxon>Bacteria</taxon>
        <taxon>Bacillati</taxon>
        <taxon>Bacillota</taxon>
        <taxon>Bacilli</taxon>
        <taxon>Bacillales</taxon>
        <taxon>Anoxybacillaceae</taxon>
        <taxon>Parageobacillus</taxon>
    </lineage>
</organism>
<dbReference type="RefSeq" id="WP_244151175.1">
    <property type="nucleotide sequence ID" value="NZ_FOJS01000034.1"/>
</dbReference>
<reference evidence="4" key="1">
    <citation type="submission" date="2016-10" db="EMBL/GenBank/DDBJ databases">
        <authorList>
            <person name="Varghese N."/>
            <person name="Submissions S."/>
        </authorList>
    </citation>
    <scope>NUCLEOTIDE SEQUENCE [LARGE SCALE GENOMIC DNA]</scope>
    <source>
        <strain evidence="4">M1</strain>
    </source>
</reference>
<keyword evidence="3" id="KW-0449">Lipoprotein</keyword>
<dbReference type="Proteomes" id="UP000198650">
    <property type="component" value="Unassembled WGS sequence"/>
</dbReference>
<gene>
    <name evidence="3" type="ORF">SAMN05192569_103416</name>
</gene>
<evidence type="ECO:0000256" key="1">
    <source>
        <dbReference type="SAM" id="Coils"/>
    </source>
</evidence>